<proteinExistence type="predicted"/>
<feature type="transmembrane region" description="Helical" evidence="1">
    <location>
        <begin position="40"/>
        <end position="59"/>
    </location>
</feature>
<accession>A0ABX1HMW7</accession>
<sequence length="224" mass="25033">MNYQFEATLVSTAKSIFGFILAFISVCALSVFVGGQFSGINWRIAGGIIAMLSSGYIAYELLKRWLKCDVLVMVNTDDITIRYINRGEEITVPFVSLASYRQESFNGAQRFYLKLINGQQLQLAPNKVAGNLGNFNGLERAVEQATANFQNENAEPIIREPGFFEKPASTIMLIIGTAIYIFFIWQIVRDNLSVNGNMIMGIGIYISYVAAWLAASKKRRNARQ</sequence>
<reference evidence="2 3" key="1">
    <citation type="submission" date="2020-03" db="EMBL/GenBank/DDBJ databases">
        <title>Genomic Encyclopedia of Type Strains, Phase IV (KMG-V): Genome sequencing to study the core and pangenomes of soil and plant-associated prokaryotes.</title>
        <authorList>
            <person name="Whitman W."/>
        </authorList>
    </citation>
    <scope>NUCLEOTIDE SEQUENCE [LARGE SCALE GENOMIC DNA]</scope>
    <source>
        <strain evidence="2 3">1B</strain>
    </source>
</reference>
<keyword evidence="1" id="KW-0812">Transmembrane</keyword>
<feature type="transmembrane region" description="Helical" evidence="1">
    <location>
        <begin position="194"/>
        <end position="215"/>
    </location>
</feature>
<evidence type="ECO:0000313" key="2">
    <source>
        <dbReference type="EMBL" id="NKI90203.1"/>
    </source>
</evidence>
<keyword evidence="3" id="KW-1185">Reference proteome</keyword>
<feature type="transmembrane region" description="Helical" evidence="1">
    <location>
        <begin position="12"/>
        <end position="34"/>
    </location>
</feature>
<feature type="transmembrane region" description="Helical" evidence="1">
    <location>
        <begin position="168"/>
        <end position="188"/>
    </location>
</feature>
<dbReference type="RefSeq" id="WP_168673814.1">
    <property type="nucleotide sequence ID" value="NZ_JAAVTK010000008.1"/>
</dbReference>
<keyword evidence="1" id="KW-0472">Membrane</keyword>
<comment type="caution">
    <text evidence="2">The sequence shown here is derived from an EMBL/GenBank/DDBJ whole genome shotgun (WGS) entry which is preliminary data.</text>
</comment>
<protein>
    <submittedName>
        <fullName evidence="2">Multisubunit Na+/H+ antiporter MnhE subunit</fullName>
    </submittedName>
</protein>
<evidence type="ECO:0000256" key="1">
    <source>
        <dbReference type="SAM" id="Phobius"/>
    </source>
</evidence>
<dbReference type="Proteomes" id="UP000717634">
    <property type="component" value="Unassembled WGS sequence"/>
</dbReference>
<evidence type="ECO:0000313" key="3">
    <source>
        <dbReference type="Proteomes" id="UP000717634"/>
    </source>
</evidence>
<organism evidence="2 3">
    <name type="scientific">Hymenobacter artigasi</name>
    <dbReference type="NCBI Taxonomy" id="2719616"/>
    <lineage>
        <taxon>Bacteria</taxon>
        <taxon>Pseudomonadati</taxon>
        <taxon>Bacteroidota</taxon>
        <taxon>Cytophagia</taxon>
        <taxon>Cytophagales</taxon>
        <taxon>Hymenobacteraceae</taxon>
        <taxon>Hymenobacter</taxon>
    </lineage>
</organism>
<gene>
    <name evidence="2" type="ORF">HBN54_002803</name>
</gene>
<keyword evidence="1" id="KW-1133">Transmembrane helix</keyword>
<name>A0ABX1HMW7_9BACT</name>
<dbReference type="EMBL" id="JAAVTK010000008">
    <property type="protein sequence ID" value="NKI90203.1"/>
    <property type="molecule type" value="Genomic_DNA"/>
</dbReference>